<accession>A0ABN0RHB3</accession>
<feature type="region of interest" description="Disordered" evidence="1">
    <location>
        <begin position="101"/>
        <end position="122"/>
    </location>
</feature>
<dbReference type="PANTHER" id="PTHR36433:SF2">
    <property type="entry name" value="YXEA FAMILY PROTEIN"/>
    <property type="match status" value="1"/>
</dbReference>
<evidence type="ECO:0008006" key="4">
    <source>
        <dbReference type="Google" id="ProtNLM"/>
    </source>
</evidence>
<dbReference type="RefSeq" id="WP_036096456.1">
    <property type="nucleotide sequence ID" value="NZ_AODF01000006.1"/>
</dbReference>
<dbReference type="SUPFAM" id="SSF159121">
    <property type="entry name" value="BC4932-like"/>
    <property type="match status" value="1"/>
</dbReference>
<dbReference type="InterPro" id="IPR036166">
    <property type="entry name" value="YxeA-like_sf"/>
</dbReference>
<evidence type="ECO:0000313" key="2">
    <source>
        <dbReference type="EMBL" id="EUJ33296.1"/>
    </source>
</evidence>
<evidence type="ECO:0000313" key="3">
    <source>
        <dbReference type="Proteomes" id="UP000019249"/>
    </source>
</evidence>
<evidence type="ECO:0000256" key="1">
    <source>
        <dbReference type="SAM" id="MobiDB-lite"/>
    </source>
</evidence>
<dbReference type="NCBIfam" id="TIGR01655">
    <property type="entry name" value="yxeA_fam"/>
    <property type="match status" value="1"/>
</dbReference>
<dbReference type="Proteomes" id="UP000019249">
    <property type="component" value="Unassembled WGS sequence"/>
</dbReference>
<protein>
    <recommendedName>
        <fullName evidence="4">YxeA family protein</fullName>
    </recommendedName>
</protein>
<proteinExistence type="predicted"/>
<dbReference type="InterPro" id="IPR006542">
    <property type="entry name" value="DUF1093"/>
</dbReference>
<dbReference type="Pfam" id="PF06486">
    <property type="entry name" value="DUF1093"/>
    <property type="match status" value="1"/>
</dbReference>
<keyword evidence="3" id="KW-1185">Reference proteome</keyword>
<gene>
    <name evidence="2" type="ORF">MFLO_04130</name>
</gene>
<organism evidence="2 3">
    <name type="scientific">Listeria floridensis FSL S10-1187</name>
    <dbReference type="NCBI Taxonomy" id="1265817"/>
    <lineage>
        <taxon>Bacteria</taxon>
        <taxon>Bacillati</taxon>
        <taxon>Bacillota</taxon>
        <taxon>Bacilli</taxon>
        <taxon>Bacillales</taxon>
        <taxon>Listeriaceae</taxon>
        <taxon>Listeria</taxon>
    </lineage>
</organism>
<dbReference type="EMBL" id="AODF01000006">
    <property type="protein sequence ID" value="EUJ33296.1"/>
    <property type="molecule type" value="Genomic_DNA"/>
</dbReference>
<dbReference type="PANTHER" id="PTHR36433">
    <property type="entry name" value="HYPOTHETICAL CYTOSOLIC PROTEIN"/>
    <property type="match status" value="1"/>
</dbReference>
<dbReference type="Gene3D" id="2.40.50.480">
    <property type="match status" value="1"/>
</dbReference>
<reference evidence="2 3" key="1">
    <citation type="journal article" date="2014" name="Int. J. Syst. Evol. Microbiol.">
        <title>Listeria floridensis sp. nov., Listeria aquatica sp. nov., Listeria cornellensis sp. nov., Listeria riparia sp. nov. and Listeria grandensis sp. nov., from agricultural and natural environments.</title>
        <authorList>
            <person name="den Bakker H.C."/>
            <person name="Warchocki S."/>
            <person name="Wright E.M."/>
            <person name="Allred A.F."/>
            <person name="Ahlstrom C."/>
            <person name="Manuel C.S."/>
            <person name="Stasiewicz M.J."/>
            <person name="Burrell A."/>
            <person name="Roof S."/>
            <person name="Strawn L."/>
            <person name="Fortes E.D."/>
            <person name="Nightingale K.K."/>
            <person name="Kephart D."/>
            <person name="Wiedmann M."/>
        </authorList>
    </citation>
    <scope>NUCLEOTIDE SEQUENCE [LARGE SCALE GENOMIC DNA]</scope>
    <source>
        <strain evidence="2 3">FSL S10-1187</strain>
    </source>
</reference>
<sequence>MKKSLIVIITIAVIILGLAFAVGYYFKNYNHIGADNYYVYIDKDGQKETSKDSTGETFVQYKYTLMGYNKNGDSKELAFTAQKNLRNGAYLKIYYKKDKGVTSYEEVSKNDLPEKASAKLAK</sequence>
<name>A0ABN0RHB3_9LIST</name>
<comment type="caution">
    <text evidence="2">The sequence shown here is derived from an EMBL/GenBank/DDBJ whole genome shotgun (WGS) entry which is preliminary data.</text>
</comment>